<feature type="domain" description="Putative acyltransferase ACT14924-like acyltransferase" evidence="1">
    <location>
        <begin position="16"/>
        <end position="274"/>
    </location>
</feature>
<dbReference type="AlphaFoldDB" id="A0A645DHH7"/>
<dbReference type="EMBL" id="VSSQ01036450">
    <property type="protein sequence ID" value="MPM88940.1"/>
    <property type="molecule type" value="Genomic_DNA"/>
</dbReference>
<reference evidence="2" key="1">
    <citation type="submission" date="2019-08" db="EMBL/GenBank/DDBJ databases">
        <authorList>
            <person name="Kucharzyk K."/>
            <person name="Murdoch R.W."/>
            <person name="Higgins S."/>
            <person name="Loffler F."/>
        </authorList>
    </citation>
    <scope>NUCLEOTIDE SEQUENCE</scope>
</reference>
<comment type="caution">
    <text evidence="2">The sequence shown here is derived from an EMBL/GenBank/DDBJ whole genome shotgun (WGS) entry which is preliminary data.</text>
</comment>
<dbReference type="InterPro" id="IPR045746">
    <property type="entry name" value="ACT14924-like_Acyltransf_dom"/>
</dbReference>
<organism evidence="2">
    <name type="scientific">bioreactor metagenome</name>
    <dbReference type="NCBI Taxonomy" id="1076179"/>
    <lineage>
        <taxon>unclassified sequences</taxon>
        <taxon>metagenomes</taxon>
        <taxon>ecological metagenomes</taxon>
    </lineage>
</organism>
<proteinExistence type="predicted"/>
<accession>A0A645DHH7</accession>
<dbReference type="Pfam" id="PF19576">
    <property type="entry name" value="Acyltransf_2"/>
    <property type="match status" value="1"/>
</dbReference>
<dbReference type="SUPFAM" id="SSF69593">
    <property type="entry name" value="Glycerol-3-phosphate (1)-acyltransferase"/>
    <property type="match status" value="1"/>
</dbReference>
<evidence type="ECO:0000259" key="1">
    <source>
        <dbReference type="Pfam" id="PF19576"/>
    </source>
</evidence>
<sequence>MEHKQTRQKIDVAGILKAKNERLARIIPSFLVNGLKRLVHQDEINEILDKFGDISGLAFVNESLRYLGIQYNVTGLDNLPDEGRFMFISNHPLGGLDSLILIDIIGKKYPNIKIVVNDLLMNVEPLKELFVPINKHGRQTQSYAKNIDDSYKSDSQILYFPAGLCSRLQKGKIEDLEWKKSYLNQAIKYNRDIVPIHFEGKNSNLFYRLANIRKAIGIKFNYEMLMLPREMFLQRNATFEVNIGSPVKIEEIAAKRDNNFWNDFFRKQCYSLKNK</sequence>
<gene>
    <name evidence="2" type="ORF">SDC9_136044</name>
</gene>
<name>A0A645DHH7_9ZZZZ</name>
<protein>
    <recommendedName>
        <fullName evidence="1">Putative acyltransferase ACT14924-like acyltransferase domain-containing protein</fullName>
    </recommendedName>
</protein>
<evidence type="ECO:0000313" key="2">
    <source>
        <dbReference type="EMBL" id="MPM88940.1"/>
    </source>
</evidence>